<feature type="chain" id="PRO_5031103632" description="SGNH/GDSL hydrolase family protein" evidence="1">
    <location>
        <begin position="25"/>
        <end position="281"/>
    </location>
</feature>
<proteinExistence type="predicted"/>
<dbReference type="PROSITE" id="PS51257">
    <property type="entry name" value="PROKAR_LIPOPROTEIN"/>
    <property type="match status" value="1"/>
</dbReference>
<dbReference type="OrthoDB" id="7064934at2"/>
<keyword evidence="1" id="KW-0732">Signal</keyword>
<dbReference type="KEGG" id="tbn:TBH_C2544"/>
<dbReference type="InterPro" id="IPR036514">
    <property type="entry name" value="SGNH_hydro_sf"/>
</dbReference>
<evidence type="ECO:0008006" key="4">
    <source>
        <dbReference type="Google" id="ProtNLM"/>
    </source>
</evidence>
<evidence type="ECO:0000256" key="1">
    <source>
        <dbReference type="SAM" id="SignalP"/>
    </source>
</evidence>
<evidence type="ECO:0000313" key="2">
    <source>
        <dbReference type="EMBL" id="BAO45450.1"/>
    </source>
</evidence>
<reference evidence="2 3" key="1">
    <citation type="journal article" date="2014" name="PLoS ONE">
        <title>Physiological and genomic features of a novel sulfur-oxidizing gammaproteobacterium belonging to a previously uncultivated symbiotic lineage isolated from a hydrothermal vent.</title>
        <authorList>
            <person name="Nunoura T."/>
            <person name="Takaki Y."/>
            <person name="Kazama H."/>
            <person name="Kakuta J."/>
            <person name="Shimamura S."/>
            <person name="Makita H."/>
            <person name="Hirai M."/>
            <person name="Miyazaki M."/>
            <person name="Takai K."/>
        </authorList>
    </citation>
    <scope>NUCLEOTIDE SEQUENCE [LARGE SCALE GENOMIC DNA]</scope>
    <source>
        <strain evidence="2 3">Hiromi1</strain>
    </source>
</reference>
<sequence length="281" mass="31346">MTCGKASIPGLLLGLILLGLSACSDQNSAMNRSEPPLPQVTDAQLDALSGKTFYFAHQSVGYNIVDGIARVLARLGRPGLFSIRELQPGQPVPEVGVLHSKVGNNGDPESKLSEFQNYLDERLGDARPDMAMLKFCYLDIDKGTDVSALADEYDQSLKEVGRKHPETLMIYSTIPLRVFNDSWKARIKRWLDMDVWGDEANIKRNEYNALIRKKYAQTGRLADVAAWESTYPDGKPHRIKLFGKEYAELIPEYSNDGKHLNDYGQQVVAGRLLELLATMGR</sequence>
<dbReference type="SUPFAM" id="SSF52266">
    <property type="entry name" value="SGNH hydrolase"/>
    <property type="match status" value="1"/>
</dbReference>
<evidence type="ECO:0000313" key="3">
    <source>
        <dbReference type="Proteomes" id="UP000031631"/>
    </source>
</evidence>
<dbReference type="RefSeq" id="WP_144375380.1">
    <property type="nucleotide sequence ID" value="NZ_AP012273.1"/>
</dbReference>
<dbReference type="Gene3D" id="3.40.50.1110">
    <property type="entry name" value="SGNH hydrolase"/>
    <property type="match status" value="1"/>
</dbReference>
<gene>
    <name evidence="2" type="ORF">TBH_C2544</name>
</gene>
<dbReference type="Proteomes" id="UP000031631">
    <property type="component" value="Chromosome"/>
</dbReference>
<organism evidence="2 3">
    <name type="scientific">Thiolapillus brandeum</name>
    <dbReference type="NCBI Taxonomy" id="1076588"/>
    <lineage>
        <taxon>Bacteria</taxon>
        <taxon>Pseudomonadati</taxon>
        <taxon>Pseudomonadota</taxon>
        <taxon>Gammaproteobacteria</taxon>
        <taxon>Chromatiales</taxon>
        <taxon>Sedimenticolaceae</taxon>
        <taxon>Thiolapillus</taxon>
    </lineage>
</organism>
<protein>
    <recommendedName>
        <fullName evidence="4">SGNH/GDSL hydrolase family protein</fullName>
    </recommendedName>
</protein>
<accession>A0A7U6GKR6</accession>
<dbReference type="GO" id="GO:0016788">
    <property type="term" value="F:hydrolase activity, acting on ester bonds"/>
    <property type="evidence" value="ECO:0007669"/>
    <property type="project" value="UniProtKB-ARBA"/>
</dbReference>
<dbReference type="EMBL" id="AP012273">
    <property type="protein sequence ID" value="BAO45450.1"/>
    <property type="molecule type" value="Genomic_DNA"/>
</dbReference>
<keyword evidence="3" id="KW-1185">Reference proteome</keyword>
<name>A0A7U6GKR6_9GAMM</name>
<feature type="signal peptide" evidence="1">
    <location>
        <begin position="1"/>
        <end position="24"/>
    </location>
</feature>
<dbReference type="AlphaFoldDB" id="A0A7U6GKR6"/>